<dbReference type="AlphaFoldDB" id="A0A553ZTK7"/>
<dbReference type="InterPro" id="IPR035289">
    <property type="entry name" value="DUF5366"/>
</dbReference>
<feature type="transmembrane region" description="Helical" evidence="1">
    <location>
        <begin position="119"/>
        <end position="139"/>
    </location>
</feature>
<organism evidence="2 3">
    <name type="scientific">Alkalicoccobacillus porphyridii</name>
    <dbReference type="NCBI Taxonomy" id="2597270"/>
    <lineage>
        <taxon>Bacteria</taxon>
        <taxon>Bacillati</taxon>
        <taxon>Bacillota</taxon>
        <taxon>Bacilli</taxon>
        <taxon>Bacillales</taxon>
        <taxon>Bacillaceae</taxon>
        <taxon>Alkalicoccobacillus</taxon>
    </lineage>
</organism>
<evidence type="ECO:0000313" key="2">
    <source>
        <dbReference type="EMBL" id="TSB44800.1"/>
    </source>
</evidence>
<evidence type="ECO:0000256" key="1">
    <source>
        <dbReference type="SAM" id="Phobius"/>
    </source>
</evidence>
<comment type="caution">
    <text evidence="2">The sequence shown here is derived from an EMBL/GenBank/DDBJ whole genome shotgun (WGS) entry which is preliminary data.</text>
</comment>
<sequence>MSNRYLTGHFPLIAIILFSLSLSFYGQGFMLTQLENLGVYEGMLEFFTESGIKLAILFIFLLLFFMVFSALKLIADTTIQLSMLFFSKDEDGSELNKVRAGSWIFLGASLLSLLLMQEIFFIGVLFVAACLVYFMFFIYKIYDSLSILGLIGFIFFHVVFWGAFVLAVGYTSLRLYNSFIQSLPF</sequence>
<feature type="transmembrane region" description="Helical" evidence="1">
    <location>
        <begin position="54"/>
        <end position="75"/>
    </location>
</feature>
<name>A0A553ZTK7_9BACI</name>
<keyword evidence="1" id="KW-1133">Transmembrane helix</keyword>
<dbReference type="RefSeq" id="WP_143850562.1">
    <property type="nucleotide sequence ID" value="NZ_VLXZ01000019.1"/>
</dbReference>
<keyword evidence="3" id="KW-1185">Reference proteome</keyword>
<keyword evidence="1" id="KW-0472">Membrane</keyword>
<dbReference type="Proteomes" id="UP000318521">
    <property type="component" value="Unassembled WGS sequence"/>
</dbReference>
<dbReference type="OrthoDB" id="2739240at2"/>
<reference evidence="2 3" key="1">
    <citation type="submission" date="2019-07" db="EMBL/GenBank/DDBJ databases">
        <authorList>
            <person name="Park Y.J."/>
            <person name="Jeong S.E."/>
            <person name="Jung H.S."/>
        </authorList>
    </citation>
    <scope>NUCLEOTIDE SEQUENCE [LARGE SCALE GENOMIC DNA]</scope>
    <source>
        <strain evidence="3">P16(2019)</strain>
    </source>
</reference>
<evidence type="ECO:0008006" key="4">
    <source>
        <dbReference type="Google" id="ProtNLM"/>
    </source>
</evidence>
<proteinExistence type="predicted"/>
<protein>
    <recommendedName>
        <fullName evidence="4">YufK family protein</fullName>
    </recommendedName>
</protein>
<dbReference type="Pfam" id="PF17328">
    <property type="entry name" value="DUF5366"/>
    <property type="match status" value="1"/>
</dbReference>
<accession>A0A553ZTK7</accession>
<feature type="transmembrane region" description="Helical" evidence="1">
    <location>
        <begin position="145"/>
        <end position="170"/>
    </location>
</feature>
<evidence type="ECO:0000313" key="3">
    <source>
        <dbReference type="Proteomes" id="UP000318521"/>
    </source>
</evidence>
<keyword evidence="1" id="KW-0812">Transmembrane</keyword>
<dbReference type="EMBL" id="VLXZ01000019">
    <property type="protein sequence ID" value="TSB44800.1"/>
    <property type="molecule type" value="Genomic_DNA"/>
</dbReference>
<feature type="transmembrane region" description="Helical" evidence="1">
    <location>
        <begin position="12"/>
        <end position="34"/>
    </location>
</feature>
<gene>
    <name evidence="2" type="ORF">FN960_19545</name>
</gene>